<dbReference type="AlphaFoldDB" id="A0A5A9G6R1"/>
<evidence type="ECO:0000256" key="4">
    <source>
        <dbReference type="SAM" id="SignalP"/>
    </source>
</evidence>
<feature type="chain" id="PRO_5022839563" description="Curli production assembly/transport component CsgF" evidence="4">
    <location>
        <begin position="25"/>
        <end position="147"/>
    </location>
</feature>
<keyword evidence="3 4" id="KW-0732">Signal</keyword>
<proteinExistence type="predicted"/>
<evidence type="ECO:0000256" key="1">
    <source>
        <dbReference type="ARBA" id="ARBA00003989"/>
    </source>
</evidence>
<gene>
    <name evidence="5" type="ORF">FZ942_33010</name>
</gene>
<keyword evidence="6" id="KW-1185">Reference proteome</keyword>
<protein>
    <recommendedName>
        <fullName evidence="2">Curli production assembly/transport component CsgF</fullName>
    </recommendedName>
</protein>
<evidence type="ECO:0000256" key="3">
    <source>
        <dbReference type="ARBA" id="ARBA00022729"/>
    </source>
</evidence>
<evidence type="ECO:0000256" key="2">
    <source>
        <dbReference type="ARBA" id="ARBA00014031"/>
    </source>
</evidence>
<dbReference type="Pfam" id="PF10614">
    <property type="entry name" value="CsgF"/>
    <property type="match status" value="1"/>
</dbReference>
<comment type="caution">
    <text evidence="5">The sequence shown here is derived from an EMBL/GenBank/DDBJ whole genome shotgun (WGS) entry which is preliminary data.</text>
</comment>
<evidence type="ECO:0000313" key="6">
    <source>
        <dbReference type="Proteomes" id="UP000324927"/>
    </source>
</evidence>
<organism evidence="5 6">
    <name type="scientific">Azospirillum lipoferum</name>
    <dbReference type="NCBI Taxonomy" id="193"/>
    <lineage>
        <taxon>Bacteria</taxon>
        <taxon>Pseudomonadati</taxon>
        <taxon>Pseudomonadota</taxon>
        <taxon>Alphaproteobacteria</taxon>
        <taxon>Rhodospirillales</taxon>
        <taxon>Azospirillaceae</taxon>
        <taxon>Azospirillum</taxon>
    </lineage>
</organism>
<comment type="function">
    <text evidence="1">May be involved in the biogenesis of curli organelles.</text>
</comment>
<dbReference type="OrthoDB" id="1443407at2"/>
<feature type="signal peptide" evidence="4">
    <location>
        <begin position="1"/>
        <end position="24"/>
    </location>
</feature>
<evidence type="ECO:0000313" key="5">
    <source>
        <dbReference type="EMBL" id="KAA0588939.1"/>
    </source>
</evidence>
<dbReference type="InterPro" id="IPR018893">
    <property type="entry name" value="T8SS_CsgF"/>
</dbReference>
<dbReference type="RefSeq" id="WP_149235283.1">
    <property type="nucleotide sequence ID" value="NZ_JALJXJ010000026.1"/>
</dbReference>
<accession>A0A5A9G6R1</accession>
<name>A0A5A9G6R1_AZOLI</name>
<sequence>MRGCLILAASTLAAVSLAAGPGGAALAGELVYTPRNPSFGGNPFYSEHLLGTANANNKFEKPGSNSGLLAQSDPSKEFERVIQSSLLSRISSQIADQIYGENARDSGRFVIGSTTVDFAKSGGSTSVTITDSSTGGRTVIQIPTPAY</sequence>
<dbReference type="EMBL" id="VTTN01000026">
    <property type="protein sequence ID" value="KAA0588939.1"/>
    <property type="molecule type" value="Genomic_DNA"/>
</dbReference>
<dbReference type="Proteomes" id="UP000324927">
    <property type="component" value="Unassembled WGS sequence"/>
</dbReference>
<reference evidence="5 6" key="1">
    <citation type="submission" date="2019-08" db="EMBL/GenBank/DDBJ databases">
        <authorList>
            <person name="Grouzdev D."/>
            <person name="Tikhonova E."/>
            <person name="Kravchenko I."/>
        </authorList>
    </citation>
    <scope>NUCLEOTIDE SEQUENCE [LARGE SCALE GENOMIC DNA]</scope>
    <source>
        <strain evidence="5 6">59b</strain>
    </source>
</reference>